<protein>
    <submittedName>
        <fullName evidence="1">Phosphodiesterase</fullName>
    </submittedName>
</protein>
<dbReference type="InterPro" id="IPR017850">
    <property type="entry name" value="Alkaline_phosphatase_core_sf"/>
</dbReference>
<comment type="caution">
    <text evidence="1">The sequence shown here is derived from an EMBL/GenBank/DDBJ whole genome shotgun (WGS) entry which is preliminary data.</text>
</comment>
<name>A0A6N6N2D8_9BACT</name>
<proteinExistence type="predicted"/>
<dbReference type="Gene3D" id="3.40.720.10">
    <property type="entry name" value="Alkaline Phosphatase, subunit A"/>
    <property type="match status" value="1"/>
</dbReference>
<dbReference type="OrthoDB" id="9771966at2"/>
<dbReference type="Proteomes" id="UP000438699">
    <property type="component" value="Unassembled WGS sequence"/>
</dbReference>
<dbReference type="Pfam" id="PF01663">
    <property type="entry name" value="Phosphodiest"/>
    <property type="match status" value="1"/>
</dbReference>
<evidence type="ECO:0000313" key="1">
    <source>
        <dbReference type="EMBL" id="KAB1441166.1"/>
    </source>
</evidence>
<gene>
    <name evidence="1" type="ORF">F8A88_12090</name>
</gene>
<reference evidence="1 2" key="1">
    <citation type="journal article" date="2017" name="Int. J. Syst. Evol. Microbiol.">
        <title>Desulfovibrio senegalensis sp. nov., a mesophilic sulfate reducer isolated from marine sediment.</title>
        <authorList>
            <person name="Thioye A."/>
            <person name="Gam Z.B.A."/>
            <person name="Mbengue M."/>
            <person name="Cayol J.L."/>
            <person name="Joseph-Bartoli M."/>
            <person name="Toure-Kane C."/>
            <person name="Labat M."/>
        </authorList>
    </citation>
    <scope>NUCLEOTIDE SEQUENCE [LARGE SCALE GENOMIC DNA]</scope>
    <source>
        <strain evidence="1 2">DSM 101509</strain>
    </source>
</reference>
<evidence type="ECO:0000313" key="2">
    <source>
        <dbReference type="Proteomes" id="UP000438699"/>
    </source>
</evidence>
<dbReference type="SUPFAM" id="SSF53649">
    <property type="entry name" value="Alkaline phosphatase-like"/>
    <property type="match status" value="1"/>
</dbReference>
<keyword evidence="2" id="KW-1185">Reference proteome</keyword>
<dbReference type="AlphaFoldDB" id="A0A6N6N2D8"/>
<dbReference type="InterPro" id="IPR002591">
    <property type="entry name" value="Phosphodiest/P_Trfase"/>
</dbReference>
<dbReference type="EMBL" id="WAIE01000005">
    <property type="protein sequence ID" value="KAB1441166.1"/>
    <property type="molecule type" value="Genomic_DNA"/>
</dbReference>
<sequence>MSLLLSHTARTRARCVVIGLDGLPLELAKSWGDSLPSIARIARQAATIRAELPELSPVNWTSLFTAAGPEEHGVFGFARFDPNTYQSGIANFSQVAVPTIFDQLGERGLVSRVINLPNTYPARPIRGMLVSGFVAESLDQAVYPPFLAQELADKGYRLEADTTRGISDPEHLLNELEATLQSRLDAVEMMWPDLAWDLFVLVFTETDRLFHFLMHAVRDHDHPLHDRCMRFLRLWDKAVGLVLDRYDALPDPKRLIVLADHGFTELKTEVDINALLRQHGWLHQTRIPDNEWDSSCIAGESRAFALDPGRIYLHTRDRFSRSALSREQTVSLVPQICNALENLTYNGEKVIERVFGAAELYPGPFLDRAPDLLCLARPGFDLKAKFNRDEVFGTYGRSGTHTAYGAIFYDSQGHTPKRMRDAGKLILDHFGITS</sequence>
<dbReference type="RefSeq" id="WP_151151421.1">
    <property type="nucleotide sequence ID" value="NZ_WAIE01000005.1"/>
</dbReference>
<accession>A0A6N6N2D8</accession>
<organism evidence="1 2">
    <name type="scientific">Pseudodesulfovibrio senegalensis</name>
    <dbReference type="NCBI Taxonomy" id="1721087"/>
    <lineage>
        <taxon>Bacteria</taxon>
        <taxon>Pseudomonadati</taxon>
        <taxon>Thermodesulfobacteriota</taxon>
        <taxon>Desulfovibrionia</taxon>
        <taxon>Desulfovibrionales</taxon>
        <taxon>Desulfovibrionaceae</taxon>
    </lineage>
</organism>